<keyword evidence="4" id="KW-1185">Reference proteome</keyword>
<evidence type="ECO:0000313" key="3">
    <source>
        <dbReference type="EMBL" id="BBA36170.1"/>
    </source>
</evidence>
<organism evidence="3 4">
    <name type="scientific">Methylocaldum marinum</name>
    <dbReference type="NCBI Taxonomy" id="1432792"/>
    <lineage>
        <taxon>Bacteria</taxon>
        <taxon>Pseudomonadati</taxon>
        <taxon>Pseudomonadota</taxon>
        <taxon>Gammaproteobacteria</taxon>
        <taxon>Methylococcales</taxon>
        <taxon>Methylococcaceae</taxon>
        <taxon>Methylocaldum</taxon>
    </lineage>
</organism>
<dbReference type="Proteomes" id="UP000266313">
    <property type="component" value="Chromosome"/>
</dbReference>
<keyword evidence="1" id="KW-0812">Transmembrane</keyword>
<keyword evidence="1" id="KW-1133">Transmembrane helix</keyword>
<name>A0A250KWZ2_9GAMM</name>
<dbReference type="EMBL" id="AP017928">
    <property type="protein sequence ID" value="BBA36170.1"/>
    <property type="molecule type" value="Genomic_DNA"/>
</dbReference>
<evidence type="ECO:0000256" key="1">
    <source>
        <dbReference type="SAM" id="Phobius"/>
    </source>
</evidence>
<reference evidence="3 4" key="1">
    <citation type="submission" date="2016-12" db="EMBL/GenBank/DDBJ databases">
        <title>Genome sequencing of Methylocaldum marinum.</title>
        <authorList>
            <person name="Takeuchi M."/>
            <person name="Kamagata Y."/>
            <person name="Hiraoka S."/>
            <person name="Oshima K."/>
            <person name="Hattori M."/>
            <person name="Iwasaki W."/>
        </authorList>
    </citation>
    <scope>NUCLEOTIDE SEQUENCE [LARGE SCALE GENOMIC DNA]</scope>
    <source>
        <strain evidence="3 4">S8</strain>
    </source>
</reference>
<dbReference type="Pfam" id="PF01882">
    <property type="entry name" value="DUF58"/>
    <property type="match status" value="1"/>
</dbReference>
<protein>
    <recommendedName>
        <fullName evidence="2">DUF58 domain-containing protein</fullName>
    </recommendedName>
</protein>
<dbReference type="PANTHER" id="PTHR34351:SF1">
    <property type="entry name" value="SLR1927 PROTEIN"/>
    <property type="match status" value="1"/>
</dbReference>
<dbReference type="InterPro" id="IPR002881">
    <property type="entry name" value="DUF58"/>
</dbReference>
<keyword evidence="1" id="KW-0472">Membrane</keyword>
<accession>A0A250KWZ2</accession>
<dbReference type="PANTHER" id="PTHR34351">
    <property type="entry name" value="SLR1927 PROTEIN-RELATED"/>
    <property type="match status" value="1"/>
</dbReference>
<dbReference type="KEGG" id="mmai:sS8_4240"/>
<proteinExistence type="predicted"/>
<sequence length="411" mass="45399">MNASLEARIERGLAALHLGVALPATALVLLLIAWNRGIALLYGLLALVLATWVIAHLAPLRHLLGIEARRRHPPSVHEGEPLPLTVELRHAGRGARYLLEVVDRVPCAPEEEQQPSGFIERLRERAKLELQASCDCRGTYTLGPLRLRTGYPLGIRWRELELPGTESELLVYPAPFPIRRLKWLDASLTPVLGSRAVAVKGGDESFFGLRDYQRGDSPRYIDWRSTARLSRLLVKEHEVLASSELMIVLDLNREHQAGEGRESMLEYAVKIAASIARFALGEGHGVGLLGVGKSIYRVAPGRGWGHNQSILDVLARVQAEGSAPYAEAVEHATASLPRGGLMVLFDHGTEVTLDQTLSVRLSGRRVTPGWVCFDRHSFDFPMSRDPRSEASLRSGIYHVRRGDDLGKVFAT</sequence>
<dbReference type="AlphaFoldDB" id="A0A250KWZ2"/>
<feature type="transmembrane region" description="Helical" evidence="1">
    <location>
        <begin position="12"/>
        <end position="34"/>
    </location>
</feature>
<dbReference type="RefSeq" id="WP_119631391.1">
    <property type="nucleotide sequence ID" value="NZ_AP017928.1"/>
</dbReference>
<feature type="domain" description="DUF58" evidence="2">
    <location>
        <begin position="209"/>
        <end position="346"/>
    </location>
</feature>
<evidence type="ECO:0000259" key="2">
    <source>
        <dbReference type="Pfam" id="PF01882"/>
    </source>
</evidence>
<gene>
    <name evidence="3" type="ORF">sS8_4240</name>
</gene>
<feature type="transmembrane region" description="Helical" evidence="1">
    <location>
        <begin position="40"/>
        <end position="60"/>
    </location>
</feature>
<dbReference type="OrthoDB" id="9812729at2"/>
<evidence type="ECO:0000313" key="4">
    <source>
        <dbReference type="Proteomes" id="UP000266313"/>
    </source>
</evidence>